<dbReference type="AlphaFoldDB" id="A0A5C5VI45"/>
<accession>A0A5C5VI45</accession>
<gene>
    <name evidence="2" type="ORF">Enr8_00060</name>
</gene>
<dbReference type="Proteomes" id="UP000318878">
    <property type="component" value="Unassembled WGS sequence"/>
</dbReference>
<feature type="domain" description="VOC" evidence="1">
    <location>
        <begin position="6"/>
        <end position="122"/>
    </location>
</feature>
<dbReference type="SUPFAM" id="SSF54593">
    <property type="entry name" value="Glyoxalase/Bleomycin resistance protein/Dihydroxybiphenyl dioxygenase"/>
    <property type="match status" value="1"/>
</dbReference>
<keyword evidence="3" id="KW-1185">Reference proteome</keyword>
<evidence type="ECO:0000313" key="2">
    <source>
        <dbReference type="EMBL" id="TWT38314.1"/>
    </source>
</evidence>
<dbReference type="InterPro" id="IPR029068">
    <property type="entry name" value="Glyas_Bleomycin-R_OHBP_Dase"/>
</dbReference>
<dbReference type="Pfam" id="PF00903">
    <property type="entry name" value="Glyoxalase"/>
    <property type="match status" value="1"/>
</dbReference>
<protein>
    <submittedName>
        <fullName evidence="2">Glyoxalase-like domain protein</fullName>
    </submittedName>
</protein>
<proteinExistence type="predicted"/>
<evidence type="ECO:0000259" key="1">
    <source>
        <dbReference type="PROSITE" id="PS51819"/>
    </source>
</evidence>
<evidence type="ECO:0000313" key="3">
    <source>
        <dbReference type="Proteomes" id="UP000318878"/>
    </source>
</evidence>
<dbReference type="PIRSF" id="PIRSF039020">
    <property type="entry name" value="EhpR"/>
    <property type="match status" value="1"/>
</dbReference>
<dbReference type="PROSITE" id="PS51819">
    <property type="entry name" value="VOC"/>
    <property type="match status" value="1"/>
</dbReference>
<dbReference type="InterPro" id="IPR004360">
    <property type="entry name" value="Glyas_Fos-R_dOase_dom"/>
</dbReference>
<dbReference type="OrthoDB" id="9796521at2"/>
<dbReference type="Gene3D" id="3.30.720.120">
    <property type="match status" value="1"/>
</dbReference>
<name>A0A5C5VI45_9BACT</name>
<organism evidence="2 3">
    <name type="scientific">Blastopirellula retiformator</name>
    <dbReference type="NCBI Taxonomy" id="2527970"/>
    <lineage>
        <taxon>Bacteria</taxon>
        <taxon>Pseudomonadati</taxon>
        <taxon>Planctomycetota</taxon>
        <taxon>Planctomycetia</taxon>
        <taxon>Pirellulales</taxon>
        <taxon>Pirellulaceae</taxon>
        <taxon>Blastopirellula</taxon>
    </lineage>
</organism>
<dbReference type="Gene3D" id="3.30.720.110">
    <property type="match status" value="1"/>
</dbReference>
<dbReference type="InterPro" id="IPR037523">
    <property type="entry name" value="VOC_core"/>
</dbReference>
<dbReference type="EMBL" id="SJPF01000001">
    <property type="protein sequence ID" value="TWT38314.1"/>
    <property type="molecule type" value="Genomic_DNA"/>
</dbReference>
<dbReference type="RefSeq" id="WP_146428585.1">
    <property type="nucleotide sequence ID" value="NZ_SJPF01000001.1"/>
</dbReference>
<dbReference type="InterPro" id="IPR026275">
    <property type="entry name" value="Glyoxalase/dOase/EhpR"/>
</dbReference>
<reference evidence="2 3" key="1">
    <citation type="submission" date="2019-02" db="EMBL/GenBank/DDBJ databases">
        <title>Deep-cultivation of Planctomycetes and their phenomic and genomic characterization uncovers novel biology.</title>
        <authorList>
            <person name="Wiegand S."/>
            <person name="Jogler M."/>
            <person name="Boedeker C."/>
            <person name="Pinto D."/>
            <person name="Vollmers J."/>
            <person name="Rivas-Marin E."/>
            <person name="Kohn T."/>
            <person name="Peeters S.H."/>
            <person name="Heuer A."/>
            <person name="Rast P."/>
            <person name="Oberbeckmann S."/>
            <person name="Bunk B."/>
            <person name="Jeske O."/>
            <person name="Meyerdierks A."/>
            <person name="Storesund J.E."/>
            <person name="Kallscheuer N."/>
            <person name="Luecker S."/>
            <person name="Lage O.M."/>
            <person name="Pohl T."/>
            <person name="Merkel B.J."/>
            <person name="Hornburger P."/>
            <person name="Mueller R.-W."/>
            <person name="Bruemmer F."/>
            <person name="Labrenz M."/>
            <person name="Spormann A.M."/>
            <person name="Op Den Camp H."/>
            <person name="Overmann J."/>
            <person name="Amann R."/>
            <person name="Jetten M.S.M."/>
            <person name="Mascher T."/>
            <person name="Medema M.H."/>
            <person name="Devos D.P."/>
            <person name="Kaster A.-K."/>
            <person name="Ovreas L."/>
            <person name="Rohde M."/>
            <person name="Galperin M.Y."/>
            <person name="Jogler C."/>
        </authorList>
    </citation>
    <scope>NUCLEOTIDE SEQUENCE [LARGE SCALE GENOMIC DNA]</scope>
    <source>
        <strain evidence="2 3">Enr8</strain>
    </source>
</reference>
<comment type="caution">
    <text evidence="2">The sequence shown here is derived from an EMBL/GenBank/DDBJ whole genome shotgun (WGS) entry which is preliminary data.</text>
</comment>
<sequence>MPKIRRPNLQLVHVSDIDVSTKFYTDIFGFDPFFITPRYVVFKIDGDADFAIWSGGDSPDPETPRFSEIGINLDSDDEVTSLYKEWSDREEVSFAQHLHTAVFGETFQIKDPDGHIIRVSSKD</sequence>